<accession>A0A9D1JIE9</accession>
<dbReference type="Pfam" id="PF01029">
    <property type="entry name" value="NusB"/>
    <property type="match status" value="1"/>
</dbReference>
<dbReference type="Gene3D" id="1.10.940.10">
    <property type="entry name" value="NusB-like"/>
    <property type="match status" value="1"/>
</dbReference>
<dbReference type="GO" id="GO:0031564">
    <property type="term" value="P:transcription antitermination"/>
    <property type="evidence" value="ECO:0007669"/>
    <property type="project" value="UniProtKB-KW"/>
</dbReference>
<dbReference type="HAMAP" id="MF_00073">
    <property type="entry name" value="NusB"/>
    <property type="match status" value="1"/>
</dbReference>
<dbReference type="Proteomes" id="UP000823982">
    <property type="component" value="Unassembled WGS sequence"/>
</dbReference>
<evidence type="ECO:0000256" key="2">
    <source>
        <dbReference type="ARBA" id="ARBA00022814"/>
    </source>
</evidence>
<keyword evidence="4 6" id="KW-0805">Transcription regulation</keyword>
<evidence type="ECO:0000256" key="4">
    <source>
        <dbReference type="ARBA" id="ARBA00023015"/>
    </source>
</evidence>
<sequence>MAVTRHDIRESEFIFIFEKSFRDEPVSVLIDLSWDNEAITINDEVKQTVEGVFDNLEKIDGIIESFSKKKGVSKMPKICLAALRLAVYEINYRQDVVPVGVAIDEAVGLVKKYAQDTDVSFVNGVLGAYARSIENK</sequence>
<dbReference type="SUPFAM" id="SSF48013">
    <property type="entry name" value="NusB-like"/>
    <property type="match status" value="1"/>
</dbReference>
<dbReference type="InterPro" id="IPR035926">
    <property type="entry name" value="NusB-like_sf"/>
</dbReference>
<feature type="domain" description="NusB/RsmB/TIM44" evidence="7">
    <location>
        <begin position="34"/>
        <end position="131"/>
    </location>
</feature>
<organism evidence="8 9">
    <name type="scientific">Candidatus Faeciplasma gallinarum</name>
    <dbReference type="NCBI Taxonomy" id="2840799"/>
    <lineage>
        <taxon>Bacteria</taxon>
        <taxon>Bacillati</taxon>
        <taxon>Bacillota</taxon>
        <taxon>Clostridia</taxon>
        <taxon>Eubacteriales</taxon>
        <taxon>Oscillospiraceae</taxon>
        <taxon>Oscillospiraceae incertae sedis</taxon>
        <taxon>Candidatus Faeciplasma</taxon>
    </lineage>
</organism>
<dbReference type="PANTHER" id="PTHR11078:SF3">
    <property type="entry name" value="ANTITERMINATION NUSB DOMAIN-CONTAINING PROTEIN"/>
    <property type="match status" value="1"/>
</dbReference>
<evidence type="ECO:0000256" key="3">
    <source>
        <dbReference type="ARBA" id="ARBA00022884"/>
    </source>
</evidence>
<reference evidence="8" key="1">
    <citation type="submission" date="2020-10" db="EMBL/GenBank/DDBJ databases">
        <authorList>
            <person name="Gilroy R."/>
        </authorList>
    </citation>
    <scope>NUCLEOTIDE SEQUENCE</scope>
    <source>
        <strain evidence="8">CHK157-1446</strain>
    </source>
</reference>
<keyword evidence="2 6" id="KW-0889">Transcription antitermination</keyword>
<evidence type="ECO:0000313" key="8">
    <source>
        <dbReference type="EMBL" id="HIS25228.1"/>
    </source>
</evidence>
<dbReference type="InterPro" id="IPR006027">
    <property type="entry name" value="NusB_RsmB_TIM44"/>
</dbReference>
<comment type="similarity">
    <text evidence="1 6">Belongs to the NusB family.</text>
</comment>
<evidence type="ECO:0000256" key="6">
    <source>
        <dbReference type="HAMAP-Rule" id="MF_00073"/>
    </source>
</evidence>
<dbReference type="GO" id="GO:0005829">
    <property type="term" value="C:cytosol"/>
    <property type="evidence" value="ECO:0007669"/>
    <property type="project" value="TreeGrafter"/>
</dbReference>
<gene>
    <name evidence="6" type="primary">nusB</name>
    <name evidence="8" type="ORF">IAD01_07520</name>
</gene>
<evidence type="ECO:0000259" key="7">
    <source>
        <dbReference type="Pfam" id="PF01029"/>
    </source>
</evidence>
<dbReference type="EMBL" id="DVIR01000069">
    <property type="protein sequence ID" value="HIS25228.1"/>
    <property type="molecule type" value="Genomic_DNA"/>
</dbReference>
<reference evidence="8" key="2">
    <citation type="journal article" date="2021" name="PeerJ">
        <title>Extensive microbial diversity within the chicken gut microbiome revealed by metagenomics and culture.</title>
        <authorList>
            <person name="Gilroy R."/>
            <person name="Ravi A."/>
            <person name="Getino M."/>
            <person name="Pursley I."/>
            <person name="Horton D.L."/>
            <person name="Alikhan N.F."/>
            <person name="Baker D."/>
            <person name="Gharbi K."/>
            <person name="Hall N."/>
            <person name="Watson M."/>
            <person name="Adriaenssens E.M."/>
            <person name="Foster-Nyarko E."/>
            <person name="Jarju S."/>
            <person name="Secka A."/>
            <person name="Antonio M."/>
            <person name="Oren A."/>
            <person name="Chaudhuri R.R."/>
            <person name="La Ragione R."/>
            <person name="Hildebrand F."/>
            <person name="Pallen M.J."/>
        </authorList>
    </citation>
    <scope>NUCLEOTIDE SEQUENCE</scope>
    <source>
        <strain evidence="8">CHK157-1446</strain>
    </source>
</reference>
<dbReference type="GO" id="GO:0003723">
    <property type="term" value="F:RNA binding"/>
    <property type="evidence" value="ECO:0007669"/>
    <property type="project" value="UniProtKB-UniRule"/>
</dbReference>
<dbReference type="InterPro" id="IPR011605">
    <property type="entry name" value="NusB_fam"/>
</dbReference>
<evidence type="ECO:0000313" key="9">
    <source>
        <dbReference type="Proteomes" id="UP000823982"/>
    </source>
</evidence>
<comment type="caution">
    <text evidence="8">The sequence shown here is derived from an EMBL/GenBank/DDBJ whole genome shotgun (WGS) entry which is preliminary data.</text>
</comment>
<evidence type="ECO:0000256" key="1">
    <source>
        <dbReference type="ARBA" id="ARBA00005952"/>
    </source>
</evidence>
<comment type="function">
    <text evidence="6">Involved in transcription antitermination. Required for transcription of ribosomal RNA (rRNA) genes. Binds specifically to the boxA antiterminator sequence of the ribosomal RNA (rrn) operons.</text>
</comment>
<dbReference type="PANTHER" id="PTHR11078">
    <property type="entry name" value="N UTILIZATION SUBSTANCE PROTEIN B-RELATED"/>
    <property type="match status" value="1"/>
</dbReference>
<dbReference type="AlphaFoldDB" id="A0A9D1JIE9"/>
<proteinExistence type="inferred from homology"/>
<protein>
    <recommendedName>
        <fullName evidence="6">Transcription antitermination protein NusB</fullName>
    </recommendedName>
    <alternativeName>
        <fullName evidence="6">Antitermination factor NusB</fullName>
    </alternativeName>
</protein>
<keyword evidence="5 6" id="KW-0804">Transcription</keyword>
<name>A0A9D1JIE9_9FIRM</name>
<dbReference type="GO" id="GO:0006353">
    <property type="term" value="P:DNA-templated transcription termination"/>
    <property type="evidence" value="ECO:0007669"/>
    <property type="project" value="UniProtKB-UniRule"/>
</dbReference>
<evidence type="ECO:0000256" key="5">
    <source>
        <dbReference type="ARBA" id="ARBA00023163"/>
    </source>
</evidence>
<keyword evidence="3 6" id="KW-0694">RNA-binding</keyword>